<evidence type="ECO:0000313" key="2">
    <source>
        <dbReference type="Proteomes" id="UP001152795"/>
    </source>
</evidence>
<reference evidence="1" key="1">
    <citation type="submission" date="2020-04" db="EMBL/GenBank/DDBJ databases">
        <authorList>
            <person name="Alioto T."/>
            <person name="Alioto T."/>
            <person name="Gomez Garrido J."/>
        </authorList>
    </citation>
    <scope>NUCLEOTIDE SEQUENCE</scope>
    <source>
        <strain evidence="1">A484AB</strain>
    </source>
</reference>
<keyword evidence="2" id="KW-1185">Reference proteome</keyword>
<protein>
    <submittedName>
        <fullName evidence="1">Uncharacterized protein</fullName>
    </submittedName>
</protein>
<evidence type="ECO:0000313" key="1">
    <source>
        <dbReference type="EMBL" id="CAB4011582.1"/>
    </source>
</evidence>
<dbReference type="OrthoDB" id="6014986at2759"/>
<comment type="caution">
    <text evidence="1">The sequence shown here is derived from an EMBL/GenBank/DDBJ whole genome shotgun (WGS) entry which is preliminary data.</text>
</comment>
<dbReference type="AlphaFoldDB" id="A0A7D9IJ13"/>
<accession>A0A7D9IJ13</accession>
<name>A0A7D9IJ13_PARCT</name>
<dbReference type="EMBL" id="CACRXK020007197">
    <property type="protein sequence ID" value="CAB4011582.1"/>
    <property type="molecule type" value="Genomic_DNA"/>
</dbReference>
<gene>
    <name evidence="1" type="ORF">PACLA_8A030562</name>
</gene>
<dbReference type="Proteomes" id="UP001152795">
    <property type="component" value="Unassembled WGS sequence"/>
</dbReference>
<organism evidence="1 2">
    <name type="scientific">Paramuricea clavata</name>
    <name type="common">Red gorgonian</name>
    <name type="synonym">Violescent sea-whip</name>
    <dbReference type="NCBI Taxonomy" id="317549"/>
    <lineage>
        <taxon>Eukaryota</taxon>
        <taxon>Metazoa</taxon>
        <taxon>Cnidaria</taxon>
        <taxon>Anthozoa</taxon>
        <taxon>Octocorallia</taxon>
        <taxon>Malacalcyonacea</taxon>
        <taxon>Plexauridae</taxon>
        <taxon>Paramuricea</taxon>
    </lineage>
</organism>
<proteinExistence type="predicted"/>
<sequence length="216" mass="22969">MKIFVALILFGIICTLSEACTSSQRTRARGRNPKIIATSPPVTEGVEEATETPTEKATEAITATINPNIIRSLPFITEAPTEEATEAIMSTEPPVATEGVVELTTEAAEKVTEVATEKPVVATTKQEVAQATTKAPTEAAAPTEPKAVEASTVLVDPVTRPTSVHRFFKQSAFVSSGTDDRTCPDVGGECRKECNGTTEYNRGQFQCSSGSCCVKR</sequence>